<accession>T1GT81</accession>
<dbReference type="GO" id="GO:0004467">
    <property type="term" value="F:long-chain fatty acid-CoA ligase activity"/>
    <property type="evidence" value="ECO:0007669"/>
    <property type="project" value="TreeGrafter"/>
</dbReference>
<name>T1GT81_MEGSC</name>
<dbReference type="InterPro" id="IPR042099">
    <property type="entry name" value="ANL_N_sf"/>
</dbReference>
<dbReference type="PANTHER" id="PTHR24096:SF353">
    <property type="entry name" value="GH16244P-RELATED"/>
    <property type="match status" value="1"/>
</dbReference>
<dbReference type="EnsemblMetazoa" id="MESCA006904-RA">
    <property type="protein sequence ID" value="MESCA006904-PA"/>
    <property type="gene ID" value="MESCA006904"/>
</dbReference>
<comment type="similarity">
    <text evidence="2">Belongs to the ATP-dependent AMP-binding enzyme family.</text>
</comment>
<evidence type="ECO:0000256" key="3">
    <source>
        <dbReference type="ARBA" id="ARBA00023140"/>
    </source>
</evidence>
<keyword evidence="7" id="KW-1185">Reference proteome</keyword>
<evidence type="ECO:0000313" key="6">
    <source>
        <dbReference type="EnsemblMetazoa" id="MESCA006904-PA"/>
    </source>
</evidence>
<dbReference type="FunFam" id="3.30.300.30:FF:000007">
    <property type="entry name" value="4-coumarate--CoA ligase 2"/>
    <property type="match status" value="1"/>
</dbReference>
<reference evidence="6" key="2">
    <citation type="submission" date="2015-06" db="UniProtKB">
        <authorList>
            <consortium name="EnsemblMetazoa"/>
        </authorList>
    </citation>
    <scope>IDENTIFICATION</scope>
</reference>
<reference evidence="7" key="1">
    <citation type="submission" date="2013-02" db="EMBL/GenBank/DDBJ databases">
        <authorList>
            <person name="Hughes D."/>
        </authorList>
    </citation>
    <scope>NUCLEOTIDE SEQUENCE</scope>
    <source>
        <strain>Durham</strain>
        <strain evidence="7">NC isolate 2 -- Noor lab</strain>
    </source>
</reference>
<dbReference type="PANTHER" id="PTHR24096">
    <property type="entry name" value="LONG-CHAIN-FATTY-ACID--COA LIGASE"/>
    <property type="match status" value="1"/>
</dbReference>
<evidence type="ECO:0000313" key="7">
    <source>
        <dbReference type="Proteomes" id="UP000015102"/>
    </source>
</evidence>
<keyword evidence="3" id="KW-0576">Peroxisome</keyword>
<dbReference type="Pfam" id="PF13193">
    <property type="entry name" value="AMP-binding_C"/>
    <property type="match status" value="1"/>
</dbReference>
<dbReference type="OMA" id="PMYDFDC"/>
<dbReference type="Gene3D" id="3.40.50.12780">
    <property type="entry name" value="N-terminal domain of ligase-like"/>
    <property type="match status" value="2"/>
</dbReference>
<evidence type="ECO:0000259" key="4">
    <source>
        <dbReference type="Pfam" id="PF00501"/>
    </source>
</evidence>
<feature type="domain" description="AMP-dependent synthetase/ligase" evidence="4">
    <location>
        <begin position="201"/>
        <end position="348"/>
    </location>
</feature>
<feature type="domain" description="AMP-binding enzyme C-terminal" evidence="5">
    <location>
        <begin position="398"/>
        <end position="474"/>
    </location>
</feature>
<dbReference type="SUPFAM" id="SSF56801">
    <property type="entry name" value="Acetyl-CoA synthetase-like"/>
    <property type="match status" value="1"/>
</dbReference>
<dbReference type="Pfam" id="PF00501">
    <property type="entry name" value="AMP-binding"/>
    <property type="match status" value="2"/>
</dbReference>
<protein>
    <recommendedName>
        <fullName evidence="8">AMP-dependent synthetase/ligase domain-containing protein</fullName>
    </recommendedName>
</protein>
<evidence type="ECO:0000259" key="5">
    <source>
        <dbReference type="Pfam" id="PF13193"/>
    </source>
</evidence>
<dbReference type="AlphaFoldDB" id="T1GT81"/>
<evidence type="ECO:0008006" key="8">
    <source>
        <dbReference type="Google" id="ProtNLM"/>
    </source>
</evidence>
<dbReference type="EMBL" id="CAQQ02200222">
    <property type="status" value="NOT_ANNOTATED_CDS"/>
    <property type="molecule type" value="Genomic_DNA"/>
</dbReference>
<dbReference type="InterPro" id="IPR025110">
    <property type="entry name" value="AMP-bd_C"/>
</dbReference>
<sequence length="496" mass="54977">MRYFDPVDKIWYGPKETPLFHPDASAGKVLEFVMKQHYCKVGLICDPTGEEWTYEKLHKTAVNIAQNISTKGLSQDDVIGICASNSLYSTSVALAALITGIPISSIDPSFDKEGIQHIYGITKPKIVFCDGSVLNKLSEGLREIGLQTEIFVVDSNEESGTIDEFLKESDECFRSAHLKYGGDHTAIFVTSSGSTGLITFFKAILHGAKRVITNKPFSAEYLLHLIEKYQVTILVTPPTSLVLLGHSPKLQSTDLKSLTQYLLAGSVIPFDILKKVKEYMPNVTMIAGYGCSELGSCCTSGEITAPNANGHVRENYELKIIDEQSNNLGVWETGEIVVKRPTPWLGYFGNDAATDHIWSDGQLLTGDLGYFDEKGTLYIVGRKKYIMKYQGFQYSPNEIEQVILELSDVVEVCVCGIPDFISIDLPAAAVVKKNGSSLSENEISEYVHRKMPVYKQLHGGVYFMDEIPKTVNGKSLRKVVKEKLINLHAARTFRSD</sequence>
<dbReference type="Proteomes" id="UP000015102">
    <property type="component" value="Unassembled WGS sequence"/>
</dbReference>
<evidence type="ECO:0000256" key="2">
    <source>
        <dbReference type="ARBA" id="ARBA00006432"/>
    </source>
</evidence>
<dbReference type="STRING" id="36166.T1GT81"/>
<evidence type="ECO:0000256" key="1">
    <source>
        <dbReference type="ARBA" id="ARBA00004275"/>
    </source>
</evidence>
<proteinExistence type="inferred from homology"/>
<feature type="domain" description="AMP-dependent synthetase/ligase" evidence="4">
    <location>
        <begin position="44"/>
        <end position="197"/>
    </location>
</feature>
<dbReference type="HOGENOM" id="CLU_000022_59_2_1"/>
<dbReference type="Gene3D" id="3.30.300.30">
    <property type="match status" value="1"/>
</dbReference>
<dbReference type="GO" id="GO:0005777">
    <property type="term" value="C:peroxisome"/>
    <property type="evidence" value="ECO:0007669"/>
    <property type="project" value="UniProtKB-SubCell"/>
</dbReference>
<dbReference type="InterPro" id="IPR045851">
    <property type="entry name" value="AMP-bd_C_sf"/>
</dbReference>
<dbReference type="InterPro" id="IPR000873">
    <property type="entry name" value="AMP-dep_synth/lig_dom"/>
</dbReference>
<dbReference type="GO" id="GO:0046949">
    <property type="term" value="P:fatty-acyl-CoA biosynthetic process"/>
    <property type="evidence" value="ECO:0007669"/>
    <property type="project" value="TreeGrafter"/>
</dbReference>
<organism evidence="6 7">
    <name type="scientific">Megaselia scalaris</name>
    <name type="common">Humpbacked fly</name>
    <name type="synonym">Phora scalaris</name>
    <dbReference type="NCBI Taxonomy" id="36166"/>
    <lineage>
        <taxon>Eukaryota</taxon>
        <taxon>Metazoa</taxon>
        <taxon>Ecdysozoa</taxon>
        <taxon>Arthropoda</taxon>
        <taxon>Hexapoda</taxon>
        <taxon>Insecta</taxon>
        <taxon>Pterygota</taxon>
        <taxon>Neoptera</taxon>
        <taxon>Endopterygota</taxon>
        <taxon>Diptera</taxon>
        <taxon>Brachycera</taxon>
        <taxon>Muscomorpha</taxon>
        <taxon>Platypezoidea</taxon>
        <taxon>Phoridae</taxon>
        <taxon>Megaseliini</taxon>
        <taxon>Megaselia</taxon>
    </lineage>
</organism>
<comment type="subcellular location">
    <subcellularLocation>
        <location evidence="1">Peroxisome</location>
    </subcellularLocation>
</comment>